<feature type="compositionally biased region" description="Basic and acidic residues" evidence="6">
    <location>
        <begin position="254"/>
        <end position="265"/>
    </location>
</feature>
<keyword evidence="2 5" id="KW-0694">RNA-binding</keyword>
<dbReference type="EMBL" id="KL198022">
    <property type="protein sequence ID" value="KDQ18118.1"/>
    <property type="molecule type" value="Genomic_DNA"/>
</dbReference>
<feature type="domain" description="G-patch" evidence="9">
    <location>
        <begin position="720"/>
        <end position="766"/>
    </location>
</feature>
<dbReference type="Proteomes" id="UP000027195">
    <property type="component" value="Unassembled WGS sequence"/>
</dbReference>
<dbReference type="PROSITE" id="PS50157">
    <property type="entry name" value="ZINC_FINGER_C2H2_2"/>
    <property type="match status" value="1"/>
</dbReference>
<keyword evidence="4" id="KW-0863">Zinc-finger</keyword>
<dbReference type="InterPro" id="IPR013087">
    <property type="entry name" value="Znf_C2H2_type"/>
</dbReference>
<evidence type="ECO:0000256" key="2">
    <source>
        <dbReference type="ARBA" id="ARBA00022884"/>
    </source>
</evidence>
<sequence length="818" mass="89405">MSNYRDNAYGRDFDREGDWNQNQTRGWEQGKDWQRAGGYDRNKDWEHGNDRGQDFDRGRVRRREDDEYNDYGGESNGYQGGRGYNDAEEGDWKRRKTDQDYYQGGREYDGGEGSHKHYKDNSEEYYQDDRDGYGNRGRDHSGPRRRHIPSEPSLHVIFLGLDPDFTEADLHNFLAASGYSIESATIIRDRATGLSKNFGFAHFSDIEQARAFVTPNFPFIALPPPSSHGIQHADMSENSGHRVKIDFSQSAGGDNRRQGARDGGRPNHSSNDGTRDIGSVPVPVVLLKGLDYNGTLENIAEALRGAEGPAKEGAKGMKRVLLIRDKETNLSRGYAFVEFTDIQHASALLAAVMSPQLHTSGFRILSRPVAASFAHPYSFKLLGPHDISDESCITASVAVGGKEEGWSKYWDETAFAAELAFKVAPPVKEVEKTKEKKKEKYKESHKKTEASSSVAPTALLSTGGPVSLNLKGIKLAEAAERKAVATSVNKPLLGFAEDPPAEDSEADDDSANTDRANASRKVAPMIASKKVANNINKWNQVQGELSSNTDNPPAPATSAPVAQPLRQSAATSSSNPGASPPQDENEFEFGDPAGRICLLCGRQFKTVDQLRRHNKESDLHKARLYTSPMHTCTKNLQDANLRDTAREKARACNSKSQDDGAAGQPKYRDRALERRITYGQPDVPVSATSGKSAGKGKHAEPLPPPPPPPPSAPVAPMKDETNVGNKLLKKMGWAEGSGLGTSGEGRVDPIQTALYAQGVGLGASKAKELDLNSTRGFTFSNMAKDLVSTGTTRNFISSRPIETAAEFFCPFTHLMVSA</sequence>
<dbReference type="FunCoup" id="A0A067MQU8">
    <property type="interactions" value="690"/>
</dbReference>
<evidence type="ECO:0000256" key="3">
    <source>
        <dbReference type="ARBA" id="ARBA00023242"/>
    </source>
</evidence>
<name>A0A067MQU8_BOTB1</name>
<dbReference type="InterPro" id="IPR000467">
    <property type="entry name" value="G_patch_dom"/>
</dbReference>
<dbReference type="InterPro" id="IPR035979">
    <property type="entry name" value="RBD_domain_sf"/>
</dbReference>
<dbReference type="HOGENOM" id="CLU_023813_0_0_1"/>
<feature type="region of interest" description="Disordered" evidence="6">
    <location>
        <begin position="1"/>
        <end position="148"/>
    </location>
</feature>
<feature type="compositionally biased region" description="Basic and acidic residues" evidence="6">
    <location>
        <begin position="106"/>
        <end position="142"/>
    </location>
</feature>
<feature type="compositionally biased region" description="Basic and acidic residues" evidence="6">
    <location>
        <begin position="431"/>
        <end position="449"/>
    </location>
</feature>
<evidence type="ECO:0000259" key="8">
    <source>
        <dbReference type="PROSITE" id="PS50157"/>
    </source>
</evidence>
<feature type="compositionally biased region" description="Acidic residues" evidence="6">
    <location>
        <begin position="499"/>
        <end position="511"/>
    </location>
</feature>
<dbReference type="PROSITE" id="PS50102">
    <property type="entry name" value="RRM"/>
    <property type="match status" value="2"/>
</dbReference>
<dbReference type="PROSITE" id="PS50174">
    <property type="entry name" value="G_PATCH"/>
    <property type="match status" value="1"/>
</dbReference>
<dbReference type="SMART" id="SM00360">
    <property type="entry name" value="RRM"/>
    <property type="match status" value="2"/>
</dbReference>
<keyword evidence="11" id="KW-1185">Reference proteome</keyword>
<feature type="region of interest" description="Disordered" evidence="6">
    <location>
        <begin position="644"/>
        <end position="719"/>
    </location>
</feature>
<dbReference type="SMART" id="SM00443">
    <property type="entry name" value="G_patch"/>
    <property type="match status" value="1"/>
</dbReference>
<evidence type="ECO:0000256" key="4">
    <source>
        <dbReference type="PROSITE-ProRule" id="PRU00042"/>
    </source>
</evidence>
<dbReference type="Pfam" id="PF00076">
    <property type="entry name" value="RRM_1"/>
    <property type="match status" value="2"/>
</dbReference>
<feature type="domain" description="RRM" evidence="7">
    <location>
        <begin position="154"/>
        <end position="250"/>
    </location>
</feature>
<dbReference type="Gene3D" id="3.30.70.330">
    <property type="match status" value="2"/>
</dbReference>
<evidence type="ECO:0000256" key="5">
    <source>
        <dbReference type="PROSITE-ProRule" id="PRU00176"/>
    </source>
</evidence>
<dbReference type="AlphaFoldDB" id="A0A067MQU8"/>
<dbReference type="GO" id="GO:0008270">
    <property type="term" value="F:zinc ion binding"/>
    <property type="evidence" value="ECO:0007669"/>
    <property type="project" value="UniProtKB-KW"/>
</dbReference>
<feature type="region of interest" description="Disordered" evidence="6">
    <location>
        <begin position="493"/>
        <end position="525"/>
    </location>
</feature>
<evidence type="ECO:0000313" key="10">
    <source>
        <dbReference type="EMBL" id="KDQ18118.1"/>
    </source>
</evidence>
<keyword evidence="4" id="KW-0479">Metal-binding</keyword>
<comment type="subcellular location">
    <subcellularLocation>
        <location evidence="1">Nucleus</location>
    </subcellularLocation>
</comment>
<feature type="region of interest" description="Disordered" evidence="6">
    <location>
        <begin position="246"/>
        <end position="277"/>
    </location>
</feature>
<keyword evidence="4" id="KW-0862">Zinc</keyword>
<feature type="region of interest" description="Disordered" evidence="6">
    <location>
        <begin position="543"/>
        <end position="590"/>
    </location>
</feature>
<gene>
    <name evidence="10" type="ORF">BOTBODRAFT_155197</name>
</gene>
<protein>
    <recommendedName>
        <fullName evidence="12">G-patch domain-containing protein</fullName>
    </recommendedName>
</protein>
<dbReference type="InParanoid" id="A0A067MQU8"/>
<evidence type="ECO:0008006" key="12">
    <source>
        <dbReference type="Google" id="ProtNLM"/>
    </source>
</evidence>
<dbReference type="GO" id="GO:0000398">
    <property type="term" value="P:mRNA splicing, via spliceosome"/>
    <property type="evidence" value="ECO:0007669"/>
    <property type="project" value="TreeGrafter"/>
</dbReference>
<reference evidence="11" key="1">
    <citation type="journal article" date="2014" name="Proc. Natl. Acad. Sci. U.S.A.">
        <title>Extensive sampling of basidiomycete genomes demonstrates inadequacy of the white-rot/brown-rot paradigm for wood decay fungi.</title>
        <authorList>
            <person name="Riley R."/>
            <person name="Salamov A.A."/>
            <person name="Brown D.W."/>
            <person name="Nagy L.G."/>
            <person name="Floudas D."/>
            <person name="Held B.W."/>
            <person name="Levasseur A."/>
            <person name="Lombard V."/>
            <person name="Morin E."/>
            <person name="Otillar R."/>
            <person name="Lindquist E.A."/>
            <person name="Sun H."/>
            <person name="LaButti K.M."/>
            <person name="Schmutz J."/>
            <person name="Jabbour D."/>
            <person name="Luo H."/>
            <person name="Baker S.E."/>
            <person name="Pisabarro A.G."/>
            <person name="Walton J.D."/>
            <person name="Blanchette R.A."/>
            <person name="Henrissat B."/>
            <person name="Martin F."/>
            <person name="Cullen D."/>
            <person name="Hibbett D.S."/>
            <person name="Grigoriev I.V."/>
        </authorList>
    </citation>
    <scope>NUCLEOTIDE SEQUENCE [LARGE SCALE GENOMIC DNA]</scope>
    <source>
        <strain evidence="11">FD-172 SS1</strain>
    </source>
</reference>
<dbReference type="GO" id="GO:0003723">
    <property type="term" value="F:RNA binding"/>
    <property type="evidence" value="ECO:0007669"/>
    <property type="project" value="UniProtKB-UniRule"/>
</dbReference>
<evidence type="ECO:0000259" key="7">
    <source>
        <dbReference type="PROSITE" id="PS50102"/>
    </source>
</evidence>
<organism evidence="10 11">
    <name type="scientific">Botryobasidium botryosum (strain FD-172 SS1)</name>
    <dbReference type="NCBI Taxonomy" id="930990"/>
    <lineage>
        <taxon>Eukaryota</taxon>
        <taxon>Fungi</taxon>
        <taxon>Dikarya</taxon>
        <taxon>Basidiomycota</taxon>
        <taxon>Agaricomycotina</taxon>
        <taxon>Agaricomycetes</taxon>
        <taxon>Cantharellales</taxon>
        <taxon>Botryobasidiaceae</taxon>
        <taxon>Botryobasidium</taxon>
    </lineage>
</organism>
<dbReference type="OrthoDB" id="29523at2759"/>
<dbReference type="InterPro" id="IPR012677">
    <property type="entry name" value="Nucleotide-bd_a/b_plait_sf"/>
</dbReference>
<dbReference type="SUPFAM" id="SSF54928">
    <property type="entry name" value="RNA-binding domain, RBD"/>
    <property type="match status" value="1"/>
</dbReference>
<feature type="domain" description="C2H2-type" evidence="8">
    <location>
        <begin position="595"/>
        <end position="620"/>
    </location>
</feature>
<feature type="compositionally biased region" description="Basic and acidic residues" evidence="6">
    <location>
        <begin position="28"/>
        <end position="65"/>
    </location>
</feature>
<feature type="region of interest" description="Disordered" evidence="6">
    <location>
        <begin position="431"/>
        <end position="458"/>
    </location>
</feature>
<proteinExistence type="predicted"/>
<dbReference type="STRING" id="930990.A0A067MQU8"/>
<feature type="compositionally biased region" description="Basic and acidic residues" evidence="6">
    <location>
        <begin position="8"/>
        <end position="18"/>
    </location>
</feature>
<evidence type="ECO:0000256" key="6">
    <source>
        <dbReference type="SAM" id="MobiDB-lite"/>
    </source>
</evidence>
<evidence type="ECO:0000256" key="1">
    <source>
        <dbReference type="ARBA" id="ARBA00004123"/>
    </source>
</evidence>
<dbReference type="GO" id="GO:0005634">
    <property type="term" value="C:nucleus"/>
    <property type="evidence" value="ECO:0007669"/>
    <property type="project" value="UniProtKB-SubCell"/>
</dbReference>
<feature type="compositionally biased region" description="Polar residues" evidence="6">
    <location>
        <begin position="565"/>
        <end position="577"/>
    </location>
</feature>
<feature type="compositionally biased region" description="Pro residues" evidence="6">
    <location>
        <begin position="701"/>
        <end position="713"/>
    </location>
</feature>
<dbReference type="Pfam" id="PF01585">
    <property type="entry name" value="G-patch"/>
    <property type="match status" value="1"/>
</dbReference>
<dbReference type="PANTHER" id="PTHR13948">
    <property type="entry name" value="RNA-BINDING PROTEIN"/>
    <property type="match status" value="1"/>
</dbReference>
<evidence type="ECO:0000259" key="9">
    <source>
        <dbReference type="PROSITE" id="PS50174"/>
    </source>
</evidence>
<evidence type="ECO:0000313" key="11">
    <source>
        <dbReference type="Proteomes" id="UP000027195"/>
    </source>
</evidence>
<dbReference type="InterPro" id="IPR000504">
    <property type="entry name" value="RRM_dom"/>
</dbReference>
<keyword evidence="3" id="KW-0539">Nucleus</keyword>
<dbReference type="PANTHER" id="PTHR13948:SF3">
    <property type="entry name" value="FI21118P1"/>
    <property type="match status" value="1"/>
</dbReference>
<feature type="compositionally biased region" description="Gly residues" evidence="6">
    <location>
        <begin position="74"/>
        <end position="83"/>
    </location>
</feature>
<feature type="compositionally biased region" description="Basic and acidic residues" evidence="6">
    <location>
        <begin position="666"/>
        <end position="676"/>
    </location>
</feature>
<accession>A0A067MQU8</accession>
<feature type="non-terminal residue" evidence="10">
    <location>
        <position position="1"/>
    </location>
</feature>
<feature type="domain" description="RRM" evidence="7">
    <location>
        <begin position="283"/>
        <end position="376"/>
    </location>
</feature>